<keyword evidence="4" id="KW-0808">Transferase</keyword>
<name>A0A4Q7NG30_9ACTN</name>
<feature type="binding site" evidence="2">
    <location>
        <begin position="97"/>
        <end position="98"/>
    </location>
    <ligand>
        <name>S-adenosyl-L-methionine</name>
        <dbReference type="ChEBI" id="CHEBI:59789"/>
    </ligand>
</feature>
<dbReference type="Gene3D" id="3.40.50.150">
    <property type="entry name" value="Vaccinia Virus protein VP39"/>
    <property type="match status" value="1"/>
</dbReference>
<feature type="domain" description="23S rRNA (guanine(745)-N(1))-methyltransferase N-terminal" evidence="3">
    <location>
        <begin position="8"/>
        <end position="42"/>
    </location>
</feature>
<feature type="binding site" evidence="2">
    <location>
        <position position="69"/>
    </location>
    <ligand>
        <name>S-adenosyl-L-methionine</name>
        <dbReference type="ChEBI" id="CHEBI:59789"/>
    </ligand>
</feature>
<dbReference type="GO" id="GO:0008168">
    <property type="term" value="F:methyltransferase activity"/>
    <property type="evidence" value="ECO:0007669"/>
    <property type="project" value="UniProtKB-KW"/>
</dbReference>
<dbReference type="InterPro" id="IPR016718">
    <property type="entry name" value="rRNA_m1G-MeTrfase_A_prd"/>
</dbReference>
<accession>A0A4Q7NG30</accession>
<gene>
    <name evidence="4" type="ORF">EV189_3129</name>
</gene>
<sequence>MTPLDLLACPVCRGALSSTPSGAECGRGHAYDRARQGYLSLLQPGAHTGTGDEPGQVAARQRFLAAGWYAPLRDRLAELAAGLELPAGGVVDLGAGTGWYAAAVLDALPGRPGLALDTSKPALRLAARAHERLLAVAADVWAPLPVGDGAAALALVVFAPRAPAETARVLAPAGVLLTVTPGPGHLRELREEAALIGIEAGKEERLEEQLGAHLEPLDREELALPLELDPAAAGDLHAMTPSARHTTWEPRAVRATAEFVLRGWRRR</sequence>
<feature type="binding site" evidence="1">
    <location>
        <position position="29"/>
    </location>
    <ligand>
        <name>Zn(2+)</name>
        <dbReference type="ChEBI" id="CHEBI:29105"/>
    </ligand>
</feature>
<dbReference type="CDD" id="cd02440">
    <property type="entry name" value="AdoMet_MTases"/>
    <property type="match status" value="1"/>
</dbReference>
<dbReference type="SUPFAM" id="SSF53335">
    <property type="entry name" value="S-adenosyl-L-methionine-dependent methyltransferases"/>
    <property type="match status" value="1"/>
</dbReference>
<dbReference type="EMBL" id="SGXD01000004">
    <property type="protein sequence ID" value="RZS82734.1"/>
    <property type="molecule type" value="Genomic_DNA"/>
</dbReference>
<evidence type="ECO:0000313" key="5">
    <source>
        <dbReference type="Proteomes" id="UP000293638"/>
    </source>
</evidence>
<evidence type="ECO:0000313" key="4">
    <source>
        <dbReference type="EMBL" id="RZS82734.1"/>
    </source>
</evidence>
<keyword evidence="4" id="KW-0489">Methyltransferase</keyword>
<dbReference type="GO" id="GO:0032259">
    <property type="term" value="P:methylation"/>
    <property type="evidence" value="ECO:0007669"/>
    <property type="project" value="UniProtKB-KW"/>
</dbReference>
<feature type="binding site" evidence="2">
    <location>
        <position position="185"/>
    </location>
    <ligand>
        <name>S-adenosyl-L-methionine</name>
        <dbReference type="ChEBI" id="CHEBI:59789"/>
    </ligand>
</feature>
<evidence type="ECO:0000259" key="3">
    <source>
        <dbReference type="Pfam" id="PF21302"/>
    </source>
</evidence>
<dbReference type="AlphaFoldDB" id="A0A4Q7NG30"/>
<dbReference type="GO" id="GO:0046872">
    <property type="term" value="F:metal ion binding"/>
    <property type="evidence" value="ECO:0007669"/>
    <property type="project" value="UniProtKB-KW"/>
</dbReference>
<feature type="binding site" evidence="1">
    <location>
        <position position="12"/>
    </location>
    <ligand>
        <name>Zn(2+)</name>
        <dbReference type="ChEBI" id="CHEBI:29105"/>
    </ligand>
</feature>
<evidence type="ECO:0000256" key="1">
    <source>
        <dbReference type="PIRSR" id="PIRSR018249-1"/>
    </source>
</evidence>
<protein>
    <submittedName>
        <fullName evidence="4">23S rRNA m(1)G-748 methyltransferase</fullName>
    </submittedName>
</protein>
<dbReference type="Pfam" id="PF21302">
    <property type="entry name" value="Zn_ribbon_RlmA"/>
    <property type="match status" value="1"/>
</dbReference>
<feature type="binding site" evidence="1">
    <location>
        <position position="25"/>
    </location>
    <ligand>
        <name>Zn(2+)</name>
        <dbReference type="ChEBI" id="CHEBI:29105"/>
    </ligand>
</feature>
<dbReference type="PIRSF" id="PIRSF018249">
    <property type="entry name" value="MyrA_prd"/>
    <property type="match status" value="1"/>
</dbReference>
<keyword evidence="2" id="KW-0949">S-adenosyl-L-methionine</keyword>
<dbReference type="Proteomes" id="UP000293638">
    <property type="component" value="Unassembled WGS sequence"/>
</dbReference>
<keyword evidence="5" id="KW-1185">Reference proteome</keyword>
<organism evidence="4 5">
    <name type="scientific">Motilibacter rhizosphaerae</name>
    <dbReference type="NCBI Taxonomy" id="598652"/>
    <lineage>
        <taxon>Bacteria</taxon>
        <taxon>Bacillati</taxon>
        <taxon>Actinomycetota</taxon>
        <taxon>Actinomycetes</taxon>
        <taxon>Motilibacterales</taxon>
        <taxon>Motilibacteraceae</taxon>
        <taxon>Motilibacter</taxon>
    </lineage>
</organism>
<dbReference type="InterPro" id="IPR048647">
    <property type="entry name" value="RlmA_N"/>
</dbReference>
<proteinExistence type="predicted"/>
<feature type="binding site" evidence="1">
    <location>
        <position position="9"/>
    </location>
    <ligand>
        <name>Zn(2+)</name>
        <dbReference type="ChEBI" id="CHEBI:29105"/>
    </ligand>
</feature>
<comment type="caution">
    <text evidence="4">The sequence shown here is derived from an EMBL/GenBank/DDBJ whole genome shotgun (WGS) entry which is preliminary data.</text>
</comment>
<keyword evidence="1" id="KW-0862">Zinc</keyword>
<dbReference type="OrthoDB" id="108476at2"/>
<keyword evidence="1" id="KW-0479">Metal-binding</keyword>
<reference evidence="4 5" key="1">
    <citation type="submission" date="2019-02" db="EMBL/GenBank/DDBJ databases">
        <title>Genomic Encyclopedia of Type Strains, Phase IV (KMG-IV): sequencing the most valuable type-strain genomes for metagenomic binning, comparative biology and taxonomic classification.</title>
        <authorList>
            <person name="Goeker M."/>
        </authorList>
    </citation>
    <scope>NUCLEOTIDE SEQUENCE [LARGE SCALE GENOMIC DNA]</scope>
    <source>
        <strain evidence="4 5">DSM 45622</strain>
    </source>
</reference>
<evidence type="ECO:0000256" key="2">
    <source>
        <dbReference type="PIRSR" id="PIRSR018249-2"/>
    </source>
</evidence>
<dbReference type="InterPro" id="IPR029063">
    <property type="entry name" value="SAM-dependent_MTases_sf"/>
</dbReference>
<dbReference type="RefSeq" id="WP_130493886.1">
    <property type="nucleotide sequence ID" value="NZ_SGXD01000004.1"/>
</dbReference>